<evidence type="ECO:0000256" key="3">
    <source>
        <dbReference type="ARBA" id="ARBA00023002"/>
    </source>
</evidence>
<dbReference type="Pfam" id="PF00111">
    <property type="entry name" value="Fer2"/>
    <property type="match status" value="1"/>
</dbReference>
<dbReference type="SUPFAM" id="SSF54292">
    <property type="entry name" value="2Fe-2S ferredoxin-like"/>
    <property type="match status" value="1"/>
</dbReference>
<dbReference type="PANTHER" id="PTHR44379">
    <property type="entry name" value="OXIDOREDUCTASE WITH IRON-SULFUR SUBUNIT"/>
    <property type="match status" value="1"/>
</dbReference>
<sequence length="174" mass="18588">MISVTINGQPQELEVSPETPILWVLRDFLALTGTRFGCGMGLCGACTVHLDGTAIRSCVTPISVAAGKNITSIESIENDSVGQRVQQAWMDEAVAQCGYCQGGQIMSAVSLLTTTPQPTDEQIDNAMSGNLCRCGTYPRIRKAIHRAAGTESLSTHTNGSQVQANDTLFREVKV</sequence>
<evidence type="ECO:0000256" key="5">
    <source>
        <dbReference type="ARBA" id="ARBA00023014"/>
    </source>
</evidence>
<evidence type="ECO:0000256" key="1">
    <source>
        <dbReference type="ARBA" id="ARBA00022714"/>
    </source>
</evidence>
<dbReference type="InterPro" id="IPR001041">
    <property type="entry name" value="2Fe-2S_ferredoxin-type"/>
</dbReference>
<name>A0A9E5JUC9_9GAMM</name>
<accession>A0A9E5JUC9</accession>
<dbReference type="Gene3D" id="1.10.150.120">
    <property type="entry name" value="[2Fe-2S]-binding domain"/>
    <property type="match status" value="1"/>
</dbReference>
<evidence type="ECO:0000313" key="7">
    <source>
        <dbReference type="EMBL" id="NHO65758.1"/>
    </source>
</evidence>
<dbReference type="InterPro" id="IPR002888">
    <property type="entry name" value="2Fe-2S-bd"/>
</dbReference>
<feature type="domain" description="2Fe-2S ferredoxin-type" evidence="6">
    <location>
        <begin position="1"/>
        <end position="76"/>
    </location>
</feature>
<evidence type="ECO:0000256" key="4">
    <source>
        <dbReference type="ARBA" id="ARBA00023004"/>
    </source>
</evidence>
<dbReference type="CDD" id="cd00207">
    <property type="entry name" value="fer2"/>
    <property type="match status" value="1"/>
</dbReference>
<reference evidence="7" key="1">
    <citation type="submission" date="2020-03" db="EMBL/GenBank/DDBJ databases">
        <authorList>
            <person name="Guo F."/>
        </authorList>
    </citation>
    <scope>NUCLEOTIDE SEQUENCE</scope>
    <source>
        <strain evidence="7">JCM 30134</strain>
    </source>
</reference>
<dbReference type="PROSITE" id="PS00197">
    <property type="entry name" value="2FE2S_FER_1"/>
    <property type="match status" value="1"/>
</dbReference>
<dbReference type="Proteomes" id="UP000787472">
    <property type="component" value="Unassembled WGS sequence"/>
</dbReference>
<dbReference type="GO" id="GO:0016491">
    <property type="term" value="F:oxidoreductase activity"/>
    <property type="evidence" value="ECO:0007669"/>
    <property type="project" value="UniProtKB-KW"/>
</dbReference>
<keyword evidence="1" id="KW-0001">2Fe-2S</keyword>
<dbReference type="GO" id="GO:0046872">
    <property type="term" value="F:metal ion binding"/>
    <property type="evidence" value="ECO:0007669"/>
    <property type="project" value="UniProtKB-KW"/>
</dbReference>
<dbReference type="Pfam" id="PF01799">
    <property type="entry name" value="Fer2_2"/>
    <property type="match status" value="1"/>
</dbReference>
<keyword evidence="3" id="KW-0560">Oxidoreductase</keyword>
<dbReference type="SUPFAM" id="SSF47741">
    <property type="entry name" value="CO dehydrogenase ISP C-domain like"/>
    <property type="match status" value="1"/>
</dbReference>
<dbReference type="GO" id="GO:0051537">
    <property type="term" value="F:2 iron, 2 sulfur cluster binding"/>
    <property type="evidence" value="ECO:0007669"/>
    <property type="project" value="UniProtKB-KW"/>
</dbReference>
<evidence type="ECO:0000313" key="8">
    <source>
        <dbReference type="Proteomes" id="UP000787472"/>
    </source>
</evidence>
<keyword evidence="5" id="KW-0411">Iron-sulfur</keyword>
<organism evidence="7 8">
    <name type="scientific">Pseudomaricurvus hydrocarbonicus</name>
    <dbReference type="NCBI Taxonomy" id="1470433"/>
    <lineage>
        <taxon>Bacteria</taxon>
        <taxon>Pseudomonadati</taxon>
        <taxon>Pseudomonadota</taxon>
        <taxon>Gammaproteobacteria</taxon>
        <taxon>Cellvibrionales</taxon>
        <taxon>Cellvibrionaceae</taxon>
        <taxon>Pseudomaricurvus</taxon>
    </lineage>
</organism>
<dbReference type="InterPro" id="IPR036884">
    <property type="entry name" value="2Fe-2S-bd_dom_sf"/>
</dbReference>
<gene>
    <name evidence="7" type="ORF">G8770_09415</name>
</gene>
<protein>
    <submittedName>
        <fullName evidence="7">(2Fe-2S)-binding protein</fullName>
    </submittedName>
</protein>
<dbReference type="InterPro" id="IPR006058">
    <property type="entry name" value="2Fe2S_fd_BS"/>
</dbReference>
<dbReference type="PROSITE" id="PS51085">
    <property type="entry name" value="2FE2S_FER_2"/>
    <property type="match status" value="1"/>
</dbReference>
<dbReference type="Gene3D" id="3.10.20.30">
    <property type="match status" value="1"/>
</dbReference>
<keyword evidence="8" id="KW-1185">Reference proteome</keyword>
<evidence type="ECO:0000256" key="2">
    <source>
        <dbReference type="ARBA" id="ARBA00022723"/>
    </source>
</evidence>
<dbReference type="RefSeq" id="WP_167185269.1">
    <property type="nucleotide sequence ID" value="NZ_JAAONZ010000005.1"/>
</dbReference>
<evidence type="ECO:0000259" key="6">
    <source>
        <dbReference type="PROSITE" id="PS51085"/>
    </source>
</evidence>
<dbReference type="EMBL" id="JAAONZ010000005">
    <property type="protein sequence ID" value="NHO65758.1"/>
    <property type="molecule type" value="Genomic_DNA"/>
</dbReference>
<comment type="caution">
    <text evidence="7">The sequence shown here is derived from an EMBL/GenBank/DDBJ whole genome shotgun (WGS) entry which is preliminary data.</text>
</comment>
<dbReference type="InterPro" id="IPR036010">
    <property type="entry name" value="2Fe-2S_ferredoxin-like_sf"/>
</dbReference>
<keyword evidence="2" id="KW-0479">Metal-binding</keyword>
<keyword evidence="4" id="KW-0408">Iron</keyword>
<proteinExistence type="predicted"/>
<dbReference type="AlphaFoldDB" id="A0A9E5JUC9"/>
<dbReference type="PANTHER" id="PTHR44379:SF2">
    <property type="entry name" value="BLR6218 PROTEIN"/>
    <property type="match status" value="1"/>
</dbReference>
<dbReference type="InterPro" id="IPR051452">
    <property type="entry name" value="Diverse_Oxidoreductases"/>
</dbReference>
<dbReference type="InterPro" id="IPR012675">
    <property type="entry name" value="Beta-grasp_dom_sf"/>
</dbReference>